<organism evidence="1">
    <name type="scientific">Culex pipiens</name>
    <name type="common">House mosquito</name>
    <dbReference type="NCBI Taxonomy" id="7175"/>
    <lineage>
        <taxon>Eukaryota</taxon>
        <taxon>Metazoa</taxon>
        <taxon>Ecdysozoa</taxon>
        <taxon>Arthropoda</taxon>
        <taxon>Hexapoda</taxon>
        <taxon>Insecta</taxon>
        <taxon>Pterygota</taxon>
        <taxon>Neoptera</taxon>
        <taxon>Endopterygota</taxon>
        <taxon>Diptera</taxon>
        <taxon>Nematocera</taxon>
        <taxon>Culicoidea</taxon>
        <taxon>Culicidae</taxon>
        <taxon>Culicinae</taxon>
        <taxon>Culicini</taxon>
        <taxon>Culex</taxon>
        <taxon>Culex</taxon>
    </lineage>
</organism>
<dbReference type="AlphaFoldDB" id="A0A8D8D2U9"/>
<dbReference type="EMBL" id="HBUE01142836">
    <property type="protein sequence ID" value="CAG6501726.1"/>
    <property type="molecule type" value="Transcribed_RNA"/>
</dbReference>
<accession>A0A8D8D2U9</accession>
<name>A0A8D8D2U9_CULPI</name>
<dbReference type="EMBL" id="HBUE01173079">
    <property type="protein sequence ID" value="CAG6516259.1"/>
    <property type="molecule type" value="Transcribed_RNA"/>
</dbReference>
<reference evidence="1" key="1">
    <citation type="submission" date="2021-05" db="EMBL/GenBank/DDBJ databases">
        <authorList>
            <person name="Alioto T."/>
            <person name="Alioto T."/>
            <person name="Gomez Garrido J."/>
        </authorList>
    </citation>
    <scope>NUCLEOTIDE SEQUENCE</scope>
</reference>
<dbReference type="EMBL" id="HBUE01278542">
    <property type="protein sequence ID" value="CAG6567758.1"/>
    <property type="molecule type" value="Transcribed_RNA"/>
</dbReference>
<proteinExistence type="predicted"/>
<evidence type="ECO:0000313" key="1">
    <source>
        <dbReference type="EMBL" id="CAG6501726.1"/>
    </source>
</evidence>
<sequence>MDIQVFQDDVERMVSVDYPDCEDSPEAEENKVKRETLDMLDSLETRVNAETSAVSVCQELKAWWVIQASKVYQESLSSDHQRREIVAIQDSLARKECLAYKESRDELDIPARKESLVFEENLGLQEEMVWMD</sequence>
<protein>
    <submittedName>
        <fullName evidence="1">(northern house mosquito) hypothetical protein</fullName>
    </submittedName>
</protein>